<comment type="subcellular location">
    <subcellularLocation>
        <location evidence="1">Membrane</location>
        <topology evidence="1">Multi-pass membrane protein</topology>
    </subcellularLocation>
</comment>
<comment type="caution">
    <text evidence="7">The sequence shown here is derived from an EMBL/GenBank/DDBJ whole genome shotgun (WGS) entry which is preliminary data.</text>
</comment>
<keyword evidence="5 6" id="KW-0472">Membrane</keyword>
<dbReference type="Pfam" id="PF00854">
    <property type="entry name" value="PTR2"/>
    <property type="match status" value="2"/>
</dbReference>
<feature type="transmembrane region" description="Helical" evidence="6">
    <location>
        <begin position="360"/>
        <end position="379"/>
    </location>
</feature>
<organism evidence="7 8">
    <name type="scientific">Aspergillus oryzae</name>
    <name type="common">Yellow koji mold</name>
    <dbReference type="NCBI Taxonomy" id="5062"/>
    <lineage>
        <taxon>Eukaryota</taxon>
        <taxon>Fungi</taxon>
        <taxon>Dikarya</taxon>
        <taxon>Ascomycota</taxon>
        <taxon>Pezizomycotina</taxon>
        <taxon>Eurotiomycetes</taxon>
        <taxon>Eurotiomycetidae</taxon>
        <taxon>Eurotiales</taxon>
        <taxon>Aspergillaceae</taxon>
        <taxon>Aspergillus</taxon>
        <taxon>Aspergillus subgen. Circumdati</taxon>
    </lineage>
</organism>
<reference evidence="7" key="1">
    <citation type="submission" date="2023-04" db="EMBL/GenBank/DDBJ databases">
        <title>Aspergillus oryzae NBRC 4228.</title>
        <authorList>
            <person name="Ichikawa N."/>
            <person name="Sato H."/>
            <person name="Tonouchi N."/>
        </authorList>
    </citation>
    <scope>NUCLEOTIDE SEQUENCE</scope>
    <source>
        <strain evidence="7">NBRC 4228</strain>
    </source>
</reference>
<dbReference type="SUPFAM" id="SSF103473">
    <property type="entry name" value="MFS general substrate transporter"/>
    <property type="match status" value="2"/>
</dbReference>
<evidence type="ECO:0000256" key="5">
    <source>
        <dbReference type="ARBA" id="ARBA00023136"/>
    </source>
</evidence>
<feature type="transmembrane region" description="Helical" evidence="6">
    <location>
        <begin position="332"/>
        <end position="354"/>
    </location>
</feature>
<keyword evidence="4 6" id="KW-1133">Transmembrane helix</keyword>
<dbReference type="EMBL" id="BSYA01000008">
    <property type="protein sequence ID" value="GMG23917.1"/>
    <property type="molecule type" value="Genomic_DNA"/>
</dbReference>
<dbReference type="PANTHER" id="PTHR11654">
    <property type="entry name" value="OLIGOPEPTIDE TRANSPORTER-RELATED"/>
    <property type="match status" value="1"/>
</dbReference>
<accession>A0AAN4YBV5</accession>
<sequence>MVNQAFMLWCYITPVLGAVVAEQYIGRVKTIIYSSSVYLCGLVTLFLSSLPTAYAMGISLPGLLVSLFLIGIGTGGIKTNVSSLIAEQYTGPKESRRILKSGEEVIVDRDLTIQSRDPDSSIIFNACKAFWIAIKHKGNLDYARPSYQTEQAATRRLSWDDSFIDDLRRAIASCKIFILYPIYWAAYSQFLTNFISQAATMETHGVPNDIMTNIDPITVLILLPVLDRIVFPFLRRQGVPVRHVDRITIGFLVCGISMLYAAFVQRTIYAAPPCYDHPRAPDCMGGQVPNRVSVFLQSPAYVLVAISEILASVAGVEYAYTQAPKSMKSLIMAVYLSAVSAGALIAITVSPLTVDPKLPWMYFTLGVENFLAGAFLWIFPA</sequence>
<evidence type="ECO:0000313" key="8">
    <source>
        <dbReference type="Proteomes" id="UP001165205"/>
    </source>
</evidence>
<dbReference type="GO" id="GO:0022857">
    <property type="term" value="F:transmembrane transporter activity"/>
    <property type="evidence" value="ECO:0007669"/>
    <property type="project" value="InterPro"/>
</dbReference>
<protein>
    <submittedName>
        <fullName evidence="7">Unnamed protein product</fullName>
    </submittedName>
</protein>
<dbReference type="InterPro" id="IPR000109">
    <property type="entry name" value="POT_fam"/>
</dbReference>
<dbReference type="GO" id="GO:0016020">
    <property type="term" value="C:membrane"/>
    <property type="evidence" value="ECO:0007669"/>
    <property type="project" value="UniProtKB-SubCell"/>
</dbReference>
<dbReference type="Proteomes" id="UP001165205">
    <property type="component" value="Unassembled WGS sequence"/>
</dbReference>
<evidence type="ECO:0000256" key="2">
    <source>
        <dbReference type="ARBA" id="ARBA00005982"/>
    </source>
</evidence>
<dbReference type="InterPro" id="IPR036259">
    <property type="entry name" value="MFS_trans_sf"/>
</dbReference>
<feature type="transmembrane region" description="Helical" evidence="6">
    <location>
        <begin position="300"/>
        <end position="320"/>
    </location>
</feature>
<feature type="transmembrane region" description="Helical" evidence="6">
    <location>
        <begin position="177"/>
        <end position="196"/>
    </location>
</feature>
<feature type="transmembrane region" description="Helical" evidence="6">
    <location>
        <begin position="63"/>
        <end position="86"/>
    </location>
</feature>
<dbReference type="AlphaFoldDB" id="A0AAN4YBV5"/>
<evidence type="ECO:0000256" key="6">
    <source>
        <dbReference type="SAM" id="Phobius"/>
    </source>
</evidence>
<proteinExistence type="inferred from homology"/>
<feature type="transmembrane region" description="Helical" evidence="6">
    <location>
        <begin position="246"/>
        <end position="263"/>
    </location>
</feature>
<evidence type="ECO:0000313" key="7">
    <source>
        <dbReference type="EMBL" id="GMG23917.1"/>
    </source>
</evidence>
<evidence type="ECO:0000256" key="3">
    <source>
        <dbReference type="ARBA" id="ARBA00022692"/>
    </source>
</evidence>
<keyword evidence="3 6" id="KW-0812">Transmembrane</keyword>
<gene>
    <name evidence="7" type="ORF">Aory04_000126700</name>
</gene>
<feature type="transmembrane region" description="Helical" evidence="6">
    <location>
        <begin position="216"/>
        <end position="234"/>
    </location>
</feature>
<evidence type="ECO:0000256" key="4">
    <source>
        <dbReference type="ARBA" id="ARBA00022989"/>
    </source>
</evidence>
<dbReference type="Gene3D" id="1.20.1250.20">
    <property type="entry name" value="MFS general substrate transporter like domains"/>
    <property type="match status" value="2"/>
</dbReference>
<feature type="transmembrane region" description="Helical" evidence="6">
    <location>
        <begin position="37"/>
        <end position="57"/>
    </location>
</feature>
<comment type="similarity">
    <text evidence="2">Belongs to the major facilitator superfamily. Proton-dependent oligopeptide transporter (POT/PTR) (TC 2.A.17) family.</text>
</comment>
<evidence type="ECO:0000256" key="1">
    <source>
        <dbReference type="ARBA" id="ARBA00004141"/>
    </source>
</evidence>
<feature type="transmembrane region" description="Helical" evidence="6">
    <location>
        <begin position="6"/>
        <end position="25"/>
    </location>
</feature>
<name>A0AAN4YBV5_ASPOZ</name>